<evidence type="ECO:0000256" key="4">
    <source>
        <dbReference type="ARBA" id="ARBA00022703"/>
    </source>
</evidence>
<dbReference type="InterPro" id="IPR013083">
    <property type="entry name" value="Znf_RING/FYVE/PHD"/>
</dbReference>
<dbReference type="ExpressionAtlas" id="K7W1J0">
    <property type="expression patterns" value="baseline"/>
</dbReference>
<dbReference type="HOGENOM" id="CLU_1104142_0_0_1"/>
<evidence type="ECO:0000256" key="3">
    <source>
        <dbReference type="ARBA" id="ARBA00022679"/>
    </source>
</evidence>
<dbReference type="InterPro" id="IPR011016">
    <property type="entry name" value="Znf_RING-CH"/>
</dbReference>
<protein>
    <recommendedName>
        <fullName evidence="2">RING-type E3 ubiquitin transferase</fullName>
        <ecNumber evidence="2">2.3.2.27</ecNumber>
    </recommendedName>
    <alternativeName>
        <fullName evidence="15">MEKK1-related protein X</fullName>
    </alternativeName>
    <alternativeName>
        <fullName evidence="14">ZZ-type zinc finger-containing protein 2</fullName>
    </alternativeName>
    <alternativeName>
        <fullName evidence="13">Zinc finger SWIM domain-containing protein 2</fullName>
    </alternativeName>
</protein>
<feature type="domain" description="RING-type" evidence="16">
    <location>
        <begin position="206"/>
        <end position="249"/>
    </location>
</feature>
<sequence length="252" mass="27753">MWLRREYEQLEASLMTYTGEHLPSVDELEQPALSKVRARKDERLTTLFLTAQRQLKQTGNIPPEALPPSPSLFGCLVKNNVGMAKTILAIVAINSLLVPLAAATDHDSYNAVPAPAPVPSKFATAAAAPTRYAIDEDKNKEKKSILTIVLVVAIAGLGLTAPLVAIVLYERSRGRQQDRHQHRGQAARKITVVRFHSDDEPAGDDCSICLDPYADRDRVGLLPCRHRFHAVCIRKWIVDGVSSTCPTCREVV</sequence>
<dbReference type="SMART" id="SM00744">
    <property type="entry name" value="RINGv"/>
    <property type="match status" value="1"/>
</dbReference>
<keyword evidence="6" id="KW-0677">Repeat</keyword>
<organism evidence="17">
    <name type="scientific">Zea mays</name>
    <name type="common">Maize</name>
    <dbReference type="NCBI Taxonomy" id="4577"/>
    <lineage>
        <taxon>Eukaryota</taxon>
        <taxon>Viridiplantae</taxon>
        <taxon>Streptophyta</taxon>
        <taxon>Embryophyta</taxon>
        <taxon>Tracheophyta</taxon>
        <taxon>Spermatophyta</taxon>
        <taxon>Magnoliopsida</taxon>
        <taxon>Liliopsida</taxon>
        <taxon>Poales</taxon>
        <taxon>Poaceae</taxon>
        <taxon>PACMAD clade</taxon>
        <taxon>Panicoideae</taxon>
        <taxon>Andropogonodae</taxon>
        <taxon>Andropogoneae</taxon>
        <taxon>Tripsacinae</taxon>
        <taxon>Zea</taxon>
    </lineage>
</organism>
<dbReference type="GO" id="GO:0061630">
    <property type="term" value="F:ubiquitin protein ligase activity"/>
    <property type="evidence" value="ECO:0007669"/>
    <property type="project" value="UniProtKB-EC"/>
</dbReference>
<evidence type="ECO:0000256" key="9">
    <source>
        <dbReference type="ARBA" id="ARBA00022833"/>
    </source>
</evidence>
<evidence type="ECO:0000256" key="7">
    <source>
        <dbReference type="ARBA" id="ARBA00022771"/>
    </source>
</evidence>
<dbReference type="STRING" id="4577.K7W1J0"/>
<comment type="function">
    <text evidence="11">E3 ubiquitin-protein ligase involved in the regulation of Fas-, DR3- and DR4-mediated apoptosis. Functions in conjunction with the UBE2D1, UBE2D3 and UBE2E1 E2 ubiquitin-conjugating enzymes.</text>
</comment>
<dbReference type="InParanoid" id="K7W1J0"/>
<evidence type="ECO:0000256" key="6">
    <source>
        <dbReference type="ARBA" id="ARBA00022737"/>
    </source>
</evidence>
<evidence type="ECO:0000256" key="5">
    <source>
        <dbReference type="ARBA" id="ARBA00022723"/>
    </source>
</evidence>
<evidence type="ECO:0000256" key="8">
    <source>
        <dbReference type="ARBA" id="ARBA00022786"/>
    </source>
</evidence>
<reference evidence="17" key="1">
    <citation type="submission" date="2015-12" db="EMBL/GenBank/DDBJ databases">
        <title>Update maize B73 reference genome by single molecule sequencing technologies.</title>
        <authorList>
            <consortium name="Maize Genome Sequencing Project"/>
            <person name="Ware D."/>
        </authorList>
    </citation>
    <scope>NUCLEOTIDE SEQUENCE</scope>
    <source>
        <tissue evidence="17">Seedling</tissue>
    </source>
</reference>
<accession>K7W1J0</accession>
<dbReference type="PROSITE" id="PS50089">
    <property type="entry name" value="ZF_RING_2"/>
    <property type="match status" value="1"/>
</dbReference>
<keyword evidence="3" id="KW-0808">Transferase</keyword>
<dbReference type="PANTHER" id="PTHR45798:SF97">
    <property type="entry name" value="ALCOHOL-SENSITIVE RING FINGER PROTEIN 1"/>
    <property type="match status" value="1"/>
</dbReference>
<evidence type="ECO:0000256" key="11">
    <source>
        <dbReference type="ARBA" id="ARBA00056008"/>
    </source>
</evidence>
<dbReference type="GO" id="GO:0008270">
    <property type="term" value="F:zinc ion binding"/>
    <property type="evidence" value="ECO:0007669"/>
    <property type="project" value="UniProtKB-KW"/>
</dbReference>
<dbReference type="EC" id="2.3.2.27" evidence="2"/>
<evidence type="ECO:0000259" key="16">
    <source>
        <dbReference type="PROSITE" id="PS50089"/>
    </source>
</evidence>
<comment type="subunit">
    <text evidence="12">Dimer. Interacts with UBE2D1.</text>
</comment>
<dbReference type="Gene3D" id="3.30.40.10">
    <property type="entry name" value="Zinc/RING finger domain, C3HC4 (zinc finger)"/>
    <property type="match status" value="1"/>
</dbReference>
<dbReference type="InterPro" id="IPR052788">
    <property type="entry name" value="RING-type_E3_ligase_ATL"/>
</dbReference>
<dbReference type="SMART" id="SM00184">
    <property type="entry name" value="RING"/>
    <property type="match status" value="1"/>
</dbReference>
<dbReference type="PANTHER" id="PTHR45798">
    <property type="entry name" value="RING-H2 FINGER PROTEIN ATL61-RELATED-RELATED"/>
    <property type="match status" value="1"/>
</dbReference>
<evidence type="ECO:0000313" key="17">
    <source>
        <dbReference type="EMBL" id="AQK98243.1"/>
    </source>
</evidence>
<evidence type="ECO:0000256" key="1">
    <source>
        <dbReference type="ARBA" id="ARBA00000900"/>
    </source>
</evidence>
<evidence type="ECO:0000256" key="15">
    <source>
        <dbReference type="ARBA" id="ARBA00082542"/>
    </source>
</evidence>
<dbReference type="PaxDb" id="4577-AC186579.3_FGP007"/>
<dbReference type="eggNOG" id="KOG0800">
    <property type="taxonomic scope" value="Eukaryota"/>
</dbReference>
<evidence type="ECO:0000256" key="14">
    <source>
        <dbReference type="ARBA" id="ARBA00078022"/>
    </source>
</evidence>
<evidence type="ECO:0000256" key="13">
    <source>
        <dbReference type="ARBA" id="ARBA00077658"/>
    </source>
</evidence>
<keyword evidence="5" id="KW-0479">Metal-binding</keyword>
<dbReference type="CDD" id="cd16448">
    <property type="entry name" value="RING-H2"/>
    <property type="match status" value="1"/>
</dbReference>
<name>K7W1J0_MAIZE</name>
<evidence type="ECO:0000256" key="12">
    <source>
        <dbReference type="ARBA" id="ARBA00064738"/>
    </source>
</evidence>
<dbReference type="SUPFAM" id="SSF57850">
    <property type="entry name" value="RING/U-box"/>
    <property type="match status" value="1"/>
</dbReference>
<comment type="catalytic activity">
    <reaction evidence="1">
        <text>S-ubiquitinyl-[E2 ubiquitin-conjugating enzyme]-L-cysteine + [acceptor protein]-L-lysine = [E2 ubiquitin-conjugating enzyme]-L-cysteine + N(6)-ubiquitinyl-[acceptor protein]-L-lysine.</text>
        <dbReference type="EC" id="2.3.2.27"/>
    </reaction>
</comment>
<dbReference type="AlphaFoldDB" id="K7W1J0"/>
<keyword evidence="9" id="KW-0862">Zinc</keyword>
<keyword evidence="7" id="KW-0863">Zinc-finger</keyword>
<evidence type="ECO:0000256" key="2">
    <source>
        <dbReference type="ARBA" id="ARBA00012483"/>
    </source>
</evidence>
<keyword evidence="4" id="KW-0053">Apoptosis</keyword>
<dbReference type="Pfam" id="PF13639">
    <property type="entry name" value="zf-RING_2"/>
    <property type="match status" value="1"/>
</dbReference>
<gene>
    <name evidence="17" type="ORF">ZEAMMB73_Zm00001d011883</name>
</gene>
<evidence type="ECO:0000256" key="10">
    <source>
        <dbReference type="ARBA" id="ARBA00022843"/>
    </source>
</evidence>
<dbReference type="SMR" id="K7W1J0"/>
<keyword evidence="10" id="KW-0832">Ubl conjugation</keyword>
<proteinExistence type="predicted"/>
<dbReference type="EMBL" id="CM000784">
    <property type="protein sequence ID" value="AQK98243.1"/>
    <property type="molecule type" value="Genomic_DNA"/>
</dbReference>
<dbReference type="InterPro" id="IPR001841">
    <property type="entry name" value="Znf_RING"/>
</dbReference>
<keyword evidence="8" id="KW-0833">Ubl conjugation pathway</keyword>
<dbReference type="FunFam" id="3.30.40.10:FF:001047">
    <property type="entry name" value="Zinc finger, SWIM domain containing 2"/>
    <property type="match status" value="1"/>
</dbReference>